<dbReference type="EMBL" id="QKVK01000002">
    <property type="protein sequence ID" value="PZF77955.1"/>
    <property type="molecule type" value="Genomic_DNA"/>
</dbReference>
<feature type="compositionally biased region" description="Polar residues" evidence="1">
    <location>
        <begin position="7"/>
        <end position="20"/>
    </location>
</feature>
<evidence type="ECO:0000313" key="3">
    <source>
        <dbReference type="EMBL" id="PZF77955.1"/>
    </source>
</evidence>
<feature type="transmembrane region" description="Helical" evidence="2">
    <location>
        <begin position="131"/>
        <end position="151"/>
    </location>
</feature>
<proteinExistence type="predicted"/>
<organism evidence="3 4">
    <name type="scientific">Aestuariivirga litoralis</name>
    <dbReference type="NCBI Taxonomy" id="2650924"/>
    <lineage>
        <taxon>Bacteria</taxon>
        <taxon>Pseudomonadati</taxon>
        <taxon>Pseudomonadota</taxon>
        <taxon>Alphaproteobacteria</taxon>
        <taxon>Hyphomicrobiales</taxon>
        <taxon>Aestuariivirgaceae</taxon>
        <taxon>Aestuariivirga</taxon>
    </lineage>
</organism>
<evidence type="ECO:0000256" key="1">
    <source>
        <dbReference type="SAM" id="MobiDB-lite"/>
    </source>
</evidence>
<name>A0A2W2ARJ1_9HYPH</name>
<evidence type="ECO:0000313" key="4">
    <source>
        <dbReference type="Proteomes" id="UP000248795"/>
    </source>
</evidence>
<dbReference type="AlphaFoldDB" id="A0A2W2ARJ1"/>
<evidence type="ECO:0008006" key="5">
    <source>
        <dbReference type="Google" id="ProtNLM"/>
    </source>
</evidence>
<comment type="caution">
    <text evidence="3">The sequence shown here is derived from an EMBL/GenBank/DDBJ whole genome shotgun (WGS) entry which is preliminary data.</text>
</comment>
<accession>A0A2W2ARJ1</accession>
<evidence type="ECO:0000256" key="2">
    <source>
        <dbReference type="SAM" id="Phobius"/>
    </source>
</evidence>
<sequence length="175" mass="18174">MPRNDVSPGSVSLPQQAACTSGPATAGPLFMGGLQPEEPSSARCVALAMMHKLHGEAPQTVLLLERLAAEGRAWMSAEAALARLELAELKLRALKAAGLAALALASFICVLVALTQAAIALLSQHVADNAMAAFLVAVIFALVAALSAVLARRAMTWRADSMVLRWFGSDAEDAA</sequence>
<protein>
    <recommendedName>
        <fullName evidence="5">Phage holin family protein</fullName>
    </recommendedName>
</protein>
<keyword evidence="4" id="KW-1185">Reference proteome</keyword>
<keyword evidence="2" id="KW-0812">Transmembrane</keyword>
<feature type="transmembrane region" description="Helical" evidence="2">
    <location>
        <begin position="96"/>
        <end position="119"/>
    </location>
</feature>
<gene>
    <name evidence="3" type="ORF">DK847_05880</name>
</gene>
<reference evidence="4" key="1">
    <citation type="submission" date="2018-06" db="EMBL/GenBank/DDBJ databases">
        <title>Aestuariibacter litoralis strain KCTC 52945T.</title>
        <authorList>
            <person name="Li X."/>
            <person name="Salam N."/>
            <person name="Li J.-L."/>
            <person name="Chen Y.-M."/>
            <person name="Yang Z.-W."/>
            <person name="Zhang L.-Y."/>
            <person name="Han M.-X."/>
            <person name="Xiao M."/>
            <person name="Li W.-J."/>
        </authorList>
    </citation>
    <scope>NUCLEOTIDE SEQUENCE [LARGE SCALE GENOMIC DNA]</scope>
    <source>
        <strain evidence="4">KCTC 52945</strain>
    </source>
</reference>
<dbReference type="InterPro" id="IPR009937">
    <property type="entry name" value="Phage_holin_3_6"/>
</dbReference>
<keyword evidence="2" id="KW-0472">Membrane</keyword>
<dbReference type="Pfam" id="PF07332">
    <property type="entry name" value="Phage_holin_3_6"/>
    <property type="match status" value="1"/>
</dbReference>
<dbReference type="Proteomes" id="UP000248795">
    <property type="component" value="Unassembled WGS sequence"/>
</dbReference>
<feature type="region of interest" description="Disordered" evidence="1">
    <location>
        <begin position="1"/>
        <end position="20"/>
    </location>
</feature>
<keyword evidence="2" id="KW-1133">Transmembrane helix</keyword>